<dbReference type="AlphaFoldDB" id="A0A5C5YGG3"/>
<evidence type="ECO:0000313" key="1">
    <source>
        <dbReference type="EMBL" id="TWT74238.1"/>
    </source>
</evidence>
<dbReference type="EMBL" id="SJPK01000002">
    <property type="protein sequence ID" value="TWT74238.1"/>
    <property type="molecule type" value="Genomic_DNA"/>
</dbReference>
<reference evidence="1 2" key="1">
    <citation type="submission" date="2019-02" db="EMBL/GenBank/DDBJ databases">
        <title>Deep-cultivation of Planctomycetes and their phenomic and genomic characterization uncovers novel biology.</title>
        <authorList>
            <person name="Wiegand S."/>
            <person name="Jogler M."/>
            <person name="Boedeker C."/>
            <person name="Pinto D."/>
            <person name="Vollmers J."/>
            <person name="Rivas-Marin E."/>
            <person name="Kohn T."/>
            <person name="Peeters S.H."/>
            <person name="Heuer A."/>
            <person name="Rast P."/>
            <person name="Oberbeckmann S."/>
            <person name="Bunk B."/>
            <person name="Jeske O."/>
            <person name="Meyerdierks A."/>
            <person name="Storesund J.E."/>
            <person name="Kallscheuer N."/>
            <person name="Luecker S."/>
            <person name="Lage O.M."/>
            <person name="Pohl T."/>
            <person name="Merkel B.J."/>
            <person name="Hornburger P."/>
            <person name="Mueller R.-W."/>
            <person name="Bruemmer F."/>
            <person name="Labrenz M."/>
            <person name="Spormann A.M."/>
            <person name="Op Den Camp H."/>
            <person name="Overmann J."/>
            <person name="Amann R."/>
            <person name="Jetten M.S.M."/>
            <person name="Mascher T."/>
            <person name="Medema M.H."/>
            <person name="Devos D.P."/>
            <person name="Kaster A.-K."/>
            <person name="Ovreas L."/>
            <person name="Rohde M."/>
            <person name="Galperin M.Y."/>
            <person name="Jogler C."/>
        </authorList>
    </citation>
    <scope>NUCLEOTIDE SEQUENCE [LARGE SCALE GENOMIC DNA]</scope>
    <source>
        <strain evidence="1 2">CA85</strain>
    </source>
</reference>
<comment type="caution">
    <text evidence="1">The sequence shown here is derived from an EMBL/GenBank/DDBJ whole genome shotgun (WGS) entry which is preliminary data.</text>
</comment>
<keyword evidence="2" id="KW-1185">Reference proteome</keyword>
<protein>
    <submittedName>
        <fullName evidence="1">Uncharacterized protein</fullName>
    </submittedName>
</protein>
<evidence type="ECO:0000313" key="2">
    <source>
        <dbReference type="Proteomes" id="UP000318053"/>
    </source>
</evidence>
<sequence length="57" mass="5896">MNLTPLASPVQQASIIRPTPGTLLGVKTRNTVPKHISPVTAAVRRTTQAAALAGNHA</sequence>
<gene>
    <name evidence="1" type="ORF">CA85_11250</name>
</gene>
<dbReference type="Proteomes" id="UP000318053">
    <property type="component" value="Unassembled WGS sequence"/>
</dbReference>
<accession>A0A5C5YGG3</accession>
<proteinExistence type="predicted"/>
<organism evidence="1 2">
    <name type="scientific">Allorhodopirellula solitaria</name>
    <dbReference type="NCBI Taxonomy" id="2527987"/>
    <lineage>
        <taxon>Bacteria</taxon>
        <taxon>Pseudomonadati</taxon>
        <taxon>Planctomycetota</taxon>
        <taxon>Planctomycetia</taxon>
        <taxon>Pirellulales</taxon>
        <taxon>Pirellulaceae</taxon>
        <taxon>Allorhodopirellula</taxon>
    </lineage>
</organism>
<name>A0A5C5YGG3_9BACT</name>